<name>A0A1E3NWX0_WICAA</name>
<proteinExistence type="predicted"/>
<sequence length="105" mass="11772">MNLKGPKPMSGRQRAGMTGGILGLALSAYILGSNYEIVKFTPPETNPDGSVKAKKFNIRFAEMQPLKLKPEVAAKQEQVLKEKEERDKLMKDIQEREQIVQEPTS</sequence>
<dbReference type="EMBL" id="KV454213">
    <property type="protein sequence ID" value="ODQ57661.1"/>
    <property type="molecule type" value="Genomic_DNA"/>
</dbReference>
<dbReference type="GeneID" id="30201091"/>
<accession>A0A1E3NWX0</accession>
<evidence type="ECO:0000313" key="1">
    <source>
        <dbReference type="EMBL" id="ODQ57661.1"/>
    </source>
</evidence>
<dbReference type="OrthoDB" id="3980325at2759"/>
<dbReference type="RefSeq" id="XP_019036868.1">
    <property type="nucleotide sequence ID" value="XM_019183845.1"/>
</dbReference>
<reference evidence="1 2" key="1">
    <citation type="journal article" date="2016" name="Proc. Natl. Acad. Sci. U.S.A.">
        <title>Comparative genomics of biotechnologically important yeasts.</title>
        <authorList>
            <person name="Riley R."/>
            <person name="Haridas S."/>
            <person name="Wolfe K.H."/>
            <person name="Lopes M.R."/>
            <person name="Hittinger C.T."/>
            <person name="Goeker M."/>
            <person name="Salamov A.A."/>
            <person name="Wisecaver J.H."/>
            <person name="Long T.M."/>
            <person name="Calvey C.H."/>
            <person name="Aerts A.L."/>
            <person name="Barry K.W."/>
            <person name="Choi C."/>
            <person name="Clum A."/>
            <person name="Coughlan A.Y."/>
            <person name="Deshpande S."/>
            <person name="Douglass A.P."/>
            <person name="Hanson S.J."/>
            <person name="Klenk H.-P."/>
            <person name="LaButti K.M."/>
            <person name="Lapidus A."/>
            <person name="Lindquist E.A."/>
            <person name="Lipzen A.M."/>
            <person name="Meier-Kolthoff J.P."/>
            <person name="Ohm R.A."/>
            <person name="Otillar R.P."/>
            <person name="Pangilinan J.L."/>
            <person name="Peng Y."/>
            <person name="Rokas A."/>
            <person name="Rosa C.A."/>
            <person name="Scheuner C."/>
            <person name="Sibirny A.A."/>
            <person name="Slot J.C."/>
            <person name="Stielow J.B."/>
            <person name="Sun H."/>
            <person name="Kurtzman C.P."/>
            <person name="Blackwell M."/>
            <person name="Grigoriev I.V."/>
            <person name="Jeffries T.W."/>
        </authorList>
    </citation>
    <scope>NUCLEOTIDE SEQUENCE [LARGE SCALE GENOMIC DNA]</scope>
    <source>
        <strain evidence="2">ATCC 58044 / CBS 1984 / NCYC 433 / NRRL Y-366-8</strain>
    </source>
</reference>
<protein>
    <submittedName>
        <fullName evidence="1">Uncharacterized protein</fullName>
    </submittedName>
</protein>
<evidence type="ECO:0000313" key="2">
    <source>
        <dbReference type="Proteomes" id="UP000094112"/>
    </source>
</evidence>
<organism evidence="1 2">
    <name type="scientific">Wickerhamomyces anomalus (strain ATCC 58044 / CBS 1984 / NCYC 433 / NRRL Y-366-8)</name>
    <name type="common">Yeast</name>
    <name type="synonym">Hansenula anomala</name>
    <dbReference type="NCBI Taxonomy" id="683960"/>
    <lineage>
        <taxon>Eukaryota</taxon>
        <taxon>Fungi</taxon>
        <taxon>Dikarya</taxon>
        <taxon>Ascomycota</taxon>
        <taxon>Saccharomycotina</taxon>
        <taxon>Saccharomycetes</taxon>
        <taxon>Phaffomycetales</taxon>
        <taxon>Wickerhamomycetaceae</taxon>
        <taxon>Wickerhamomyces</taxon>
    </lineage>
</organism>
<gene>
    <name evidence="1" type="ORF">WICANDRAFT_65007</name>
</gene>
<dbReference type="Proteomes" id="UP000094112">
    <property type="component" value="Unassembled WGS sequence"/>
</dbReference>
<keyword evidence="2" id="KW-1185">Reference proteome</keyword>
<dbReference type="AlphaFoldDB" id="A0A1E3NWX0"/>